<accession>A0A4C1Z052</accession>
<dbReference type="Proteomes" id="UP000299102">
    <property type="component" value="Unassembled WGS sequence"/>
</dbReference>
<comment type="caution">
    <text evidence="1">The sequence shown here is derived from an EMBL/GenBank/DDBJ whole genome shotgun (WGS) entry which is preliminary data.</text>
</comment>
<evidence type="ECO:0000313" key="2">
    <source>
        <dbReference type="Proteomes" id="UP000299102"/>
    </source>
</evidence>
<gene>
    <name evidence="1" type="ORF">EVAR_62786_1</name>
</gene>
<dbReference type="EMBL" id="BGZK01001540">
    <property type="protein sequence ID" value="GBP81966.1"/>
    <property type="molecule type" value="Genomic_DNA"/>
</dbReference>
<name>A0A4C1Z052_EUMVA</name>
<evidence type="ECO:0000313" key="1">
    <source>
        <dbReference type="EMBL" id="GBP81966.1"/>
    </source>
</evidence>
<reference evidence="1 2" key="1">
    <citation type="journal article" date="2019" name="Commun. Biol.">
        <title>The bagworm genome reveals a unique fibroin gene that provides high tensile strength.</title>
        <authorList>
            <person name="Kono N."/>
            <person name="Nakamura H."/>
            <person name="Ohtoshi R."/>
            <person name="Tomita M."/>
            <person name="Numata K."/>
            <person name="Arakawa K."/>
        </authorList>
    </citation>
    <scope>NUCLEOTIDE SEQUENCE [LARGE SCALE GENOMIC DNA]</scope>
</reference>
<dbReference type="AlphaFoldDB" id="A0A4C1Z052"/>
<proteinExistence type="predicted"/>
<sequence>MPSTSTVQSGSRRAALREGAASVRTMKYLRAMDALRVHGAPAIVTKAVARGSNGLSDQRVGGHRRPRTLATTEESSLVNALPASRVGIGSPSIRYDRRGIRIPSTFLFHSEDIGISGLRWVSAGRATLTKSPTRRRCLGPRIRVIRKRGKRVRYPEEYILFFAI</sequence>
<keyword evidence="2" id="KW-1185">Reference proteome</keyword>
<organism evidence="1 2">
    <name type="scientific">Eumeta variegata</name>
    <name type="common">Bagworm moth</name>
    <name type="synonym">Eumeta japonica</name>
    <dbReference type="NCBI Taxonomy" id="151549"/>
    <lineage>
        <taxon>Eukaryota</taxon>
        <taxon>Metazoa</taxon>
        <taxon>Ecdysozoa</taxon>
        <taxon>Arthropoda</taxon>
        <taxon>Hexapoda</taxon>
        <taxon>Insecta</taxon>
        <taxon>Pterygota</taxon>
        <taxon>Neoptera</taxon>
        <taxon>Endopterygota</taxon>
        <taxon>Lepidoptera</taxon>
        <taxon>Glossata</taxon>
        <taxon>Ditrysia</taxon>
        <taxon>Tineoidea</taxon>
        <taxon>Psychidae</taxon>
        <taxon>Oiketicinae</taxon>
        <taxon>Eumeta</taxon>
    </lineage>
</organism>
<protein>
    <submittedName>
        <fullName evidence="1">Uncharacterized protein</fullName>
    </submittedName>
</protein>